<dbReference type="EMBL" id="CP045893">
    <property type="protein sequence ID" value="QQP53356.1"/>
    <property type="molecule type" value="Genomic_DNA"/>
</dbReference>
<sequence length="80" mass="9113">MSLVIRVVNFIVARALHDRQFKALLDKVGNAYSGLLLHSNVRWLSRGKVLSRFAAYLNEIRTFLDMKGVEHPELKTPSGF</sequence>
<evidence type="ECO:0000313" key="1">
    <source>
        <dbReference type="EMBL" id="QQP53356.1"/>
    </source>
</evidence>
<reference evidence="2" key="1">
    <citation type="submission" date="2021-01" db="EMBL/GenBank/DDBJ databases">
        <title>Caligus Genome Assembly.</title>
        <authorList>
            <person name="Gallardo-Escarate C."/>
        </authorList>
    </citation>
    <scope>NUCLEOTIDE SEQUENCE [LARGE SCALE GENOMIC DNA]</scope>
</reference>
<dbReference type="PANTHER" id="PTHR45913:SF10">
    <property type="entry name" value="DUF4371 DOMAIN-CONTAINING PROTEIN"/>
    <property type="match status" value="1"/>
</dbReference>
<organism evidence="1 2">
    <name type="scientific">Caligus rogercresseyi</name>
    <name type="common">Sea louse</name>
    <dbReference type="NCBI Taxonomy" id="217165"/>
    <lineage>
        <taxon>Eukaryota</taxon>
        <taxon>Metazoa</taxon>
        <taxon>Ecdysozoa</taxon>
        <taxon>Arthropoda</taxon>
        <taxon>Crustacea</taxon>
        <taxon>Multicrustacea</taxon>
        <taxon>Hexanauplia</taxon>
        <taxon>Copepoda</taxon>
        <taxon>Siphonostomatoida</taxon>
        <taxon>Caligidae</taxon>
        <taxon>Caligus</taxon>
    </lineage>
</organism>
<dbReference type="AlphaFoldDB" id="A0A7T8KCG5"/>
<proteinExistence type="predicted"/>
<accession>A0A7T8KCG5</accession>
<keyword evidence="2" id="KW-1185">Reference proteome</keyword>
<dbReference type="Proteomes" id="UP000595437">
    <property type="component" value="Chromosome 4"/>
</dbReference>
<dbReference type="OrthoDB" id="6623314at2759"/>
<evidence type="ECO:0000313" key="2">
    <source>
        <dbReference type="Proteomes" id="UP000595437"/>
    </source>
</evidence>
<name>A0A7T8KCG5_CALRO</name>
<gene>
    <name evidence="1" type="ORF">FKW44_005816</name>
</gene>
<protein>
    <submittedName>
        <fullName evidence="1">General transcription factor II-I repeat domain-containing protein 2-like</fullName>
    </submittedName>
</protein>
<dbReference type="PANTHER" id="PTHR45913">
    <property type="entry name" value="EPM2A-INTERACTING PROTEIN 1"/>
    <property type="match status" value="1"/>
</dbReference>